<evidence type="ECO:0000313" key="3">
    <source>
        <dbReference type="Proteomes" id="UP000627538"/>
    </source>
</evidence>
<dbReference type="GO" id="GO:0016799">
    <property type="term" value="F:hydrolase activity, hydrolyzing N-glycosyl compounds"/>
    <property type="evidence" value="ECO:0007669"/>
    <property type="project" value="InterPro"/>
</dbReference>
<reference evidence="2 3" key="1">
    <citation type="submission" date="2020-08" db="EMBL/GenBank/DDBJ databases">
        <title>Winkia gen. nov., sp. nov., isolated from faeces of the Anser albifrons in China.</title>
        <authorList>
            <person name="Liu Q."/>
        </authorList>
    </citation>
    <scope>NUCLEOTIDE SEQUENCE [LARGE SCALE GENOMIC DNA]</scope>
    <source>
        <strain evidence="2 3">C62</strain>
    </source>
</reference>
<keyword evidence="3" id="KW-1185">Reference proteome</keyword>
<dbReference type="InterPro" id="IPR001910">
    <property type="entry name" value="Inosine/uridine_hydrolase_dom"/>
</dbReference>
<evidence type="ECO:0000313" key="2">
    <source>
        <dbReference type="EMBL" id="MBD3689286.1"/>
    </source>
</evidence>
<comment type="caution">
    <text evidence="2">The sequence shown here is derived from an EMBL/GenBank/DDBJ whole genome shotgun (WGS) entry which is preliminary data.</text>
</comment>
<proteinExistence type="predicted"/>
<dbReference type="Proteomes" id="UP000627538">
    <property type="component" value="Unassembled WGS sequence"/>
</dbReference>
<evidence type="ECO:0000259" key="1">
    <source>
        <dbReference type="Pfam" id="PF01156"/>
    </source>
</evidence>
<dbReference type="RefSeq" id="WP_191071348.1">
    <property type="nucleotide sequence ID" value="NZ_JACRUO010000001.1"/>
</dbReference>
<dbReference type="Gene3D" id="3.90.245.10">
    <property type="entry name" value="Ribonucleoside hydrolase-like"/>
    <property type="match status" value="1"/>
</dbReference>
<dbReference type="PANTHER" id="PTHR46190:SF1">
    <property type="entry name" value="SI:CH211-201H21.5"/>
    <property type="match status" value="1"/>
</dbReference>
<feature type="domain" description="Inosine/uridine-preferring nucleoside hydrolase" evidence="1">
    <location>
        <begin position="6"/>
        <end position="302"/>
    </location>
</feature>
<dbReference type="Pfam" id="PF01156">
    <property type="entry name" value="IU_nuc_hydro"/>
    <property type="match status" value="1"/>
</dbReference>
<gene>
    <name evidence="2" type="ORF">H8R10_03445</name>
</gene>
<dbReference type="EMBL" id="JACRUO010000001">
    <property type="protein sequence ID" value="MBD3689286.1"/>
    <property type="molecule type" value="Genomic_DNA"/>
</dbReference>
<organism evidence="2 3">
    <name type="scientific">Nanchangia anserum</name>
    <dbReference type="NCBI Taxonomy" id="2692125"/>
    <lineage>
        <taxon>Bacteria</taxon>
        <taxon>Bacillati</taxon>
        <taxon>Actinomycetota</taxon>
        <taxon>Actinomycetes</taxon>
        <taxon>Actinomycetales</taxon>
        <taxon>Actinomycetaceae</taxon>
        <taxon>Nanchangia</taxon>
    </lineage>
</organism>
<dbReference type="AlphaFoldDB" id="A0A8I0KNH4"/>
<keyword evidence="2" id="KW-0378">Hydrolase</keyword>
<name>A0A8I0KNH4_9ACTO</name>
<dbReference type="PANTHER" id="PTHR46190">
    <property type="entry name" value="SI:CH211-201H21.5-RELATED"/>
    <property type="match status" value="1"/>
</dbReference>
<dbReference type="SUPFAM" id="SSF53590">
    <property type="entry name" value="Nucleoside hydrolase"/>
    <property type="match status" value="1"/>
</dbReference>
<protein>
    <submittedName>
        <fullName evidence="2">Nucleoside hydrolase</fullName>
    </submittedName>
</protein>
<dbReference type="InterPro" id="IPR052775">
    <property type="entry name" value="IUN_hydrolase"/>
</dbReference>
<sequence>MAVPFILDTDSAQDDCVAILFGLLDPAADLRAITMVAGNVGFDRQVHNAAMTLAVADKVGACPIHLGCSRPLMRAWEGAEDVHGDGSGGLSMDVPDGMVSNEGAVDALLRMTSEEPGELSIVAIGPLTNIAAACIADRTFPQRVKSLYIMGGSNNGRGNITAAAEFNFYVDPEAAQIVFDAGFSDVVVLTWDPVTLTDALLPRLDYEELCAIDTPIARFFKALCDHTLAYDESVGVPGSTHPDSMTLQCLVHPELILAEAPYRVDVETTSALTRGYSAMAWDKFEATANARVIERADSAAFFARLRALLETHTRPVLPISGL</sequence>
<dbReference type="InterPro" id="IPR036452">
    <property type="entry name" value="Ribo_hydro-like"/>
</dbReference>
<accession>A0A8I0KNH4</accession>